<dbReference type="OrthoDB" id="5502755at2"/>
<dbReference type="Proteomes" id="UP000286947">
    <property type="component" value="Unassembled WGS sequence"/>
</dbReference>
<proteinExistence type="predicted"/>
<dbReference type="NCBIfam" id="TIGR03133">
    <property type="entry name" value="malonate_beta"/>
    <property type="match status" value="1"/>
</dbReference>
<dbReference type="InterPro" id="IPR029045">
    <property type="entry name" value="ClpP/crotonase-like_dom_sf"/>
</dbReference>
<accession>A0A433SHF3</accession>
<dbReference type="SUPFAM" id="SSF52096">
    <property type="entry name" value="ClpP/crotonase"/>
    <property type="match status" value="1"/>
</dbReference>
<dbReference type="GO" id="GO:0003989">
    <property type="term" value="F:acetyl-CoA carboxylase activity"/>
    <property type="evidence" value="ECO:0007669"/>
    <property type="project" value="TreeGrafter"/>
</dbReference>
<dbReference type="AlphaFoldDB" id="A0A433SHF3"/>
<dbReference type="PROSITE" id="PS50980">
    <property type="entry name" value="COA_CT_NTER"/>
    <property type="match status" value="1"/>
</dbReference>
<reference evidence="3 4" key="1">
    <citation type="submission" date="2018-01" db="EMBL/GenBank/DDBJ databases">
        <title>Saezia sanguinis gen. nov., sp. nov., in the order Burkholderiales isolated from human blood.</title>
        <authorList>
            <person name="Medina-Pascual M.J."/>
            <person name="Valdezate S."/>
            <person name="Monzon S."/>
            <person name="Cuesta I."/>
            <person name="Carrasco G."/>
            <person name="Villalon P."/>
            <person name="Saez-Nieto J.A."/>
        </authorList>
    </citation>
    <scope>NUCLEOTIDE SEQUENCE [LARGE SCALE GENOMIC DNA]</scope>
    <source>
        <strain evidence="3 4">CNM695-12</strain>
    </source>
</reference>
<evidence type="ECO:0000256" key="1">
    <source>
        <dbReference type="ARBA" id="ARBA00022679"/>
    </source>
</evidence>
<dbReference type="InterPro" id="IPR011762">
    <property type="entry name" value="COA_CT_N"/>
</dbReference>
<feature type="domain" description="CoA carboxyltransferase N-terminal" evidence="2">
    <location>
        <begin position="1"/>
        <end position="257"/>
    </location>
</feature>
<dbReference type="GO" id="GO:0006633">
    <property type="term" value="P:fatty acid biosynthetic process"/>
    <property type="evidence" value="ECO:0007669"/>
    <property type="project" value="TreeGrafter"/>
</dbReference>
<evidence type="ECO:0000259" key="2">
    <source>
        <dbReference type="PROSITE" id="PS50980"/>
    </source>
</evidence>
<dbReference type="NCBIfam" id="NF005530">
    <property type="entry name" value="PRK07189.1"/>
    <property type="match status" value="1"/>
</dbReference>
<dbReference type="Gene3D" id="3.90.226.10">
    <property type="entry name" value="2-enoyl-CoA Hydratase, Chain A, domain 1"/>
    <property type="match status" value="1"/>
</dbReference>
<dbReference type="GO" id="GO:0016740">
    <property type="term" value="F:transferase activity"/>
    <property type="evidence" value="ECO:0007669"/>
    <property type="project" value="UniProtKB-KW"/>
</dbReference>
<dbReference type="GO" id="GO:2001295">
    <property type="term" value="P:malonyl-CoA biosynthetic process"/>
    <property type="evidence" value="ECO:0007669"/>
    <property type="project" value="TreeGrafter"/>
</dbReference>
<keyword evidence="1 3" id="KW-0808">Transferase</keyword>
<comment type="caution">
    <text evidence="3">The sequence shown here is derived from an EMBL/GenBank/DDBJ whole genome shotgun (WGS) entry which is preliminary data.</text>
</comment>
<gene>
    <name evidence="3" type="primary">madC</name>
    <name evidence="3" type="ORF">CUZ56_00605</name>
</gene>
<evidence type="ECO:0000313" key="4">
    <source>
        <dbReference type="Proteomes" id="UP000286947"/>
    </source>
</evidence>
<dbReference type="PANTHER" id="PTHR42995:SF1">
    <property type="entry name" value="MALONATE DECARBOXYLASE BETA SUBUNIT"/>
    <property type="match status" value="1"/>
</dbReference>
<dbReference type="Pfam" id="PF01039">
    <property type="entry name" value="Carboxyl_trans"/>
    <property type="match status" value="1"/>
</dbReference>
<dbReference type="EMBL" id="PQSP01000001">
    <property type="protein sequence ID" value="RUS68120.1"/>
    <property type="molecule type" value="Genomic_DNA"/>
</dbReference>
<keyword evidence="4" id="KW-1185">Reference proteome</keyword>
<evidence type="ECO:0000313" key="3">
    <source>
        <dbReference type="EMBL" id="RUS68120.1"/>
    </source>
</evidence>
<dbReference type="EC" id="2.1.3.10" evidence="3"/>
<dbReference type="PANTHER" id="PTHR42995">
    <property type="entry name" value="ACETYL-COENZYME A CARBOXYLASE CARBOXYL TRANSFERASE SUBUNIT BETA, CHLOROPLASTIC"/>
    <property type="match status" value="1"/>
</dbReference>
<organism evidence="3 4">
    <name type="scientific">Saezia sanguinis</name>
    <dbReference type="NCBI Taxonomy" id="1965230"/>
    <lineage>
        <taxon>Bacteria</taxon>
        <taxon>Pseudomonadati</taxon>
        <taxon>Pseudomonadota</taxon>
        <taxon>Betaproteobacteria</taxon>
        <taxon>Burkholderiales</taxon>
        <taxon>Saeziaceae</taxon>
        <taxon>Saezia</taxon>
    </lineage>
</organism>
<dbReference type="GO" id="GO:0005975">
    <property type="term" value="P:carbohydrate metabolic process"/>
    <property type="evidence" value="ECO:0007669"/>
    <property type="project" value="InterPro"/>
</dbReference>
<name>A0A433SHF3_9BURK</name>
<dbReference type="RefSeq" id="WP_126978023.1">
    <property type="nucleotide sequence ID" value="NZ_PQSP01000001.1"/>
</dbReference>
<dbReference type="GO" id="GO:0016831">
    <property type="term" value="F:carboxy-lyase activity"/>
    <property type="evidence" value="ECO:0007669"/>
    <property type="project" value="InterPro"/>
</dbReference>
<dbReference type="InterPro" id="IPR034733">
    <property type="entry name" value="AcCoA_carboxyl_beta"/>
</dbReference>
<sequence>MPKWNSLQDMSFLTANARQRALGIVDEGTFTELAGPMDKLESPHLPVLGEAVAFDDGIVTGVGLVGKRPVFVISQEGRFIGGSIGEVNGAKMVNTIRLAVESYKKMKEKNPGLKDNEGPVVVISFETGGVRLHESNAGLLAHAEVMDQLQDCRNIVPVIALIGSKVGCFGGMGFVGAATDVIIMSQYGRLGLTGPEVIEQEMGKDEFDASDTSLVFRTTGGKHKYIMTDCNYLEDDKVSIFRAAVQKVLQMPMAEINAQRRIGTKALVEKQLKGVRLSIDLHPKDSMDVWKSVGNADPEHLIDLKVPEFVQNAKRLDLDQQKTYEI</sequence>
<dbReference type="InterPro" id="IPR017556">
    <property type="entry name" value="Malonate_beta"/>
</dbReference>
<protein>
    <submittedName>
        <fullName evidence="3">Malonyl-S-ACP:biotin-protein carboxyltransferase MADC</fullName>
        <ecNumber evidence="3">2.1.3.10</ecNumber>
    </submittedName>
</protein>